<feature type="transmembrane region" description="Helical" evidence="5">
    <location>
        <begin position="312"/>
        <end position="332"/>
    </location>
</feature>
<evidence type="ECO:0000313" key="8">
    <source>
        <dbReference type="Proteomes" id="UP001295740"/>
    </source>
</evidence>
<dbReference type="PANTHER" id="PTHR23501:SF33">
    <property type="entry name" value="MAJOR FACILITATOR SUPERFAMILY (MFS) PROFILE DOMAIN-CONTAINING PROTEIN"/>
    <property type="match status" value="1"/>
</dbReference>
<dbReference type="GO" id="GO:0015174">
    <property type="term" value="F:basic amino acid transmembrane transporter activity"/>
    <property type="evidence" value="ECO:0007669"/>
    <property type="project" value="TreeGrafter"/>
</dbReference>
<dbReference type="InterPro" id="IPR036259">
    <property type="entry name" value="MFS_trans_sf"/>
</dbReference>
<dbReference type="InterPro" id="IPR020846">
    <property type="entry name" value="MFS_dom"/>
</dbReference>
<organism evidence="7 8">
    <name type="scientific">Anthostomella pinea</name>
    <dbReference type="NCBI Taxonomy" id="933095"/>
    <lineage>
        <taxon>Eukaryota</taxon>
        <taxon>Fungi</taxon>
        <taxon>Dikarya</taxon>
        <taxon>Ascomycota</taxon>
        <taxon>Pezizomycotina</taxon>
        <taxon>Sordariomycetes</taxon>
        <taxon>Xylariomycetidae</taxon>
        <taxon>Xylariales</taxon>
        <taxon>Xylariaceae</taxon>
        <taxon>Anthostomella</taxon>
    </lineage>
</organism>
<evidence type="ECO:0000259" key="6">
    <source>
        <dbReference type="PROSITE" id="PS50850"/>
    </source>
</evidence>
<accession>A0AAI8YHH5</accession>
<keyword evidence="4 5" id="KW-0472">Membrane</keyword>
<dbReference type="PANTHER" id="PTHR23501">
    <property type="entry name" value="MAJOR FACILITATOR SUPERFAMILY"/>
    <property type="match status" value="1"/>
</dbReference>
<keyword evidence="8" id="KW-1185">Reference proteome</keyword>
<dbReference type="InterPro" id="IPR011701">
    <property type="entry name" value="MFS"/>
</dbReference>
<feature type="domain" description="Major facilitator superfamily (MFS) profile" evidence="6">
    <location>
        <begin position="49"/>
        <end position="338"/>
    </location>
</feature>
<dbReference type="EMBL" id="CAUWAG010000007">
    <property type="protein sequence ID" value="CAJ2504949.1"/>
    <property type="molecule type" value="Genomic_DNA"/>
</dbReference>
<feature type="transmembrane region" description="Helical" evidence="5">
    <location>
        <begin position="268"/>
        <end position="291"/>
    </location>
</feature>
<dbReference type="GO" id="GO:0000329">
    <property type="term" value="C:fungal-type vacuole membrane"/>
    <property type="evidence" value="ECO:0007669"/>
    <property type="project" value="TreeGrafter"/>
</dbReference>
<protein>
    <submittedName>
        <fullName evidence="7">Uu.00g123430.m01.CDS01</fullName>
    </submittedName>
</protein>
<reference evidence="7" key="1">
    <citation type="submission" date="2023-10" db="EMBL/GenBank/DDBJ databases">
        <authorList>
            <person name="Hackl T."/>
        </authorList>
    </citation>
    <scope>NUCLEOTIDE SEQUENCE</scope>
</reference>
<evidence type="ECO:0000256" key="5">
    <source>
        <dbReference type="SAM" id="Phobius"/>
    </source>
</evidence>
<sequence>MRKDSAYVWSLPRHHVITWTQLAPLWFGTFSQQNTILSLSLNSSAPANPLPTLLIGAFIAQVDSSIVLASSKEIASSFHALSDASWLITSYVLAQCATQALYGKLSDIFGRKVVLVFAYSVFTLGGIGNAYWKVLLGQAISGVGGAGMIALVAVIIADILPVREIATWRSYVNVIATLGRSCGGPIGGWLVDTIGWRWCFLGQCPYAALAVALVLWKLPGSTGKDSAEGAGGEQSMRSKASRVDLWGVITLPSMLAALFVSLDRGGKLYAWYYTLPIALLALVLAAAFYYVEKVVAEEPILPMELLAKRDVAIPYAIVAFQTGAQFIASTIVTRICGF</sequence>
<evidence type="ECO:0000256" key="1">
    <source>
        <dbReference type="ARBA" id="ARBA00004141"/>
    </source>
</evidence>
<dbReference type="Gene3D" id="1.20.1250.20">
    <property type="entry name" value="MFS general substrate transporter like domains"/>
    <property type="match status" value="1"/>
</dbReference>
<gene>
    <name evidence="7" type="ORF">KHLLAP_LOCUS5417</name>
</gene>
<dbReference type="Proteomes" id="UP001295740">
    <property type="component" value="Unassembled WGS sequence"/>
</dbReference>
<evidence type="ECO:0000256" key="2">
    <source>
        <dbReference type="ARBA" id="ARBA00022692"/>
    </source>
</evidence>
<comment type="caution">
    <text evidence="7">The sequence shown here is derived from an EMBL/GenBank/DDBJ whole genome shotgun (WGS) entry which is preliminary data.</text>
</comment>
<feature type="transmembrane region" description="Helical" evidence="5">
    <location>
        <begin position="243"/>
        <end position="262"/>
    </location>
</feature>
<feature type="transmembrane region" description="Helical" evidence="5">
    <location>
        <begin position="138"/>
        <end position="160"/>
    </location>
</feature>
<keyword evidence="2 5" id="KW-0812">Transmembrane</keyword>
<proteinExistence type="predicted"/>
<keyword evidence="3 5" id="KW-1133">Transmembrane helix</keyword>
<evidence type="ECO:0000256" key="4">
    <source>
        <dbReference type="ARBA" id="ARBA00023136"/>
    </source>
</evidence>
<dbReference type="Pfam" id="PF07690">
    <property type="entry name" value="MFS_1"/>
    <property type="match status" value="1"/>
</dbReference>
<evidence type="ECO:0000313" key="7">
    <source>
        <dbReference type="EMBL" id="CAJ2504949.1"/>
    </source>
</evidence>
<comment type="subcellular location">
    <subcellularLocation>
        <location evidence="1">Membrane</location>
        <topology evidence="1">Multi-pass membrane protein</topology>
    </subcellularLocation>
</comment>
<dbReference type="AlphaFoldDB" id="A0AAI8YHH5"/>
<feature type="transmembrane region" description="Helical" evidence="5">
    <location>
        <begin position="113"/>
        <end position="132"/>
    </location>
</feature>
<dbReference type="PROSITE" id="PS50850">
    <property type="entry name" value="MFS"/>
    <property type="match status" value="1"/>
</dbReference>
<dbReference type="SUPFAM" id="SSF103473">
    <property type="entry name" value="MFS general substrate transporter"/>
    <property type="match status" value="1"/>
</dbReference>
<evidence type="ECO:0000256" key="3">
    <source>
        <dbReference type="ARBA" id="ARBA00022989"/>
    </source>
</evidence>
<name>A0AAI8YHH5_9PEZI</name>